<organism evidence="4 5">
    <name type="scientific">Crassostrea virginica</name>
    <name type="common">Eastern oyster</name>
    <dbReference type="NCBI Taxonomy" id="6565"/>
    <lineage>
        <taxon>Eukaryota</taxon>
        <taxon>Metazoa</taxon>
        <taxon>Spiralia</taxon>
        <taxon>Lophotrochozoa</taxon>
        <taxon>Mollusca</taxon>
        <taxon>Bivalvia</taxon>
        <taxon>Autobranchia</taxon>
        <taxon>Pteriomorphia</taxon>
        <taxon>Ostreida</taxon>
        <taxon>Ostreoidea</taxon>
        <taxon>Ostreidae</taxon>
        <taxon>Crassostrea</taxon>
    </lineage>
</organism>
<name>A0A8B8EU82_CRAVI</name>
<dbReference type="KEGG" id="cvn:111136738"/>
<keyword evidence="1" id="KW-0433">Leucine-rich repeat</keyword>
<evidence type="ECO:0000256" key="2">
    <source>
        <dbReference type="ARBA" id="ARBA00022737"/>
    </source>
</evidence>
<evidence type="ECO:0000256" key="1">
    <source>
        <dbReference type="ARBA" id="ARBA00022614"/>
    </source>
</evidence>
<dbReference type="PANTHER" id="PTHR18849:SF4">
    <property type="entry name" value="GENE 29133-RELATED"/>
    <property type="match status" value="1"/>
</dbReference>
<feature type="region of interest" description="Disordered" evidence="3">
    <location>
        <begin position="1"/>
        <end position="31"/>
    </location>
</feature>
<dbReference type="SUPFAM" id="SSF52058">
    <property type="entry name" value="L domain-like"/>
    <property type="match status" value="1"/>
</dbReference>
<dbReference type="PANTHER" id="PTHR18849">
    <property type="entry name" value="LEUCINE RICH REPEAT PROTEIN"/>
    <property type="match status" value="1"/>
</dbReference>
<keyword evidence="4" id="KW-1185">Reference proteome</keyword>
<dbReference type="AlphaFoldDB" id="A0A8B8EU82"/>
<sequence length="283" mass="32425">MADRDSIQTESTHSQDTDQTGDTHQSQGPSAVPLTIVSAYKHLRESGDIGNNLTELPSHRFQYSVWHDLREACLTGTQLKAPRVREGPPEKDKAFYKLKDEENKVNIHHSLKGSSRNNYRQKMEDWESAKSASFCYQELDNNYQRSNFRSILGRLRSVEQLYLTDNGLQDLSSFSFPRCEVLNLNNNFLSSFKQLPSIPKIHILTMEDNDVDSFNGLTKLRSSTIEELYLNGNPVTFQINYRPKVFQILTQLKVLDGVPKLQSDLEFQSEEELNPESSKCVVM</sequence>
<dbReference type="OrthoDB" id="1517790at2759"/>
<gene>
    <name evidence="5" type="primary">LOC111136738</name>
</gene>
<reference evidence="5" key="1">
    <citation type="submission" date="2025-08" db="UniProtKB">
        <authorList>
            <consortium name="RefSeq"/>
        </authorList>
    </citation>
    <scope>IDENTIFICATION</scope>
    <source>
        <tissue evidence="5">Whole sample</tissue>
    </source>
</reference>
<dbReference type="Proteomes" id="UP000694844">
    <property type="component" value="Chromosome 5"/>
</dbReference>
<dbReference type="Gene3D" id="3.80.10.10">
    <property type="entry name" value="Ribonuclease Inhibitor"/>
    <property type="match status" value="1"/>
</dbReference>
<dbReference type="InterPro" id="IPR032675">
    <property type="entry name" value="LRR_dom_sf"/>
</dbReference>
<evidence type="ECO:0000313" key="5">
    <source>
        <dbReference type="RefSeq" id="XP_022343535.1"/>
    </source>
</evidence>
<feature type="compositionally biased region" description="Polar residues" evidence="3">
    <location>
        <begin position="8"/>
        <end position="29"/>
    </location>
</feature>
<dbReference type="RefSeq" id="XP_022343535.1">
    <property type="nucleotide sequence ID" value="XM_022487827.1"/>
</dbReference>
<evidence type="ECO:0000256" key="3">
    <source>
        <dbReference type="SAM" id="MobiDB-lite"/>
    </source>
</evidence>
<keyword evidence="2" id="KW-0677">Repeat</keyword>
<protein>
    <submittedName>
        <fullName evidence="5">Uncharacterized protein LOC111136738</fullName>
    </submittedName>
</protein>
<proteinExistence type="predicted"/>
<dbReference type="GeneID" id="111136738"/>
<evidence type="ECO:0000313" key="4">
    <source>
        <dbReference type="Proteomes" id="UP000694844"/>
    </source>
</evidence>
<accession>A0A8B8EU82</accession>